<protein>
    <submittedName>
        <fullName evidence="2">Uncharacterized protein</fullName>
    </submittedName>
</protein>
<evidence type="ECO:0000313" key="2">
    <source>
        <dbReference type="EMBL" id="CAI9771408.1"/>
    </source>
</evidence>
<dbReference type="AlphaFoldDB" id="A0AAD1ZLP5"/>
<reference evidence="2" key="1">
    <citation type="submission" date="2023-05" db="EMBL/GenBank/DDBJ databases">
        <authorList>
            <person name="Huff M."/>
        </authorList>
    </citation>
    <scope>NUCLEOTIDE SEQUENCE</scope>
</reference>
<keyword evidence="3" id="KW-1185">Reference proteome</keyword>
<sequence length="148" mass="16404">MEIKGKGGGLIERATVNTGVIPASKPFADYHRLLAPREKYEVIATMPGYRSKSACIVLGEAAMTIDFVLDVLDPETTNPGSQLLVDSDCYFENKTSLKVLELLPRAHLELSIILILILIFLCFLMNRKVISNSLYQRQSIGPKRPAVI</sequence>
<keyword evidence="1" id="KW-1133">Transmembrane helix</keyword>
<keyword evidence="1" id="KW-0812">Transmembrane</keyword>
<dbReference type="EMBL" id="OU503046">
    <property type="protein sequence ID" value="CAI9771408.1"/>
    <property type="molecule type" value="Genomic_DNA"/>
</dbReference>
<accession>A0AAD1ZLP5</accession>
<evidence type="ECO:0000313" key="3">
    <source>
        <dbReference type="Proteomes" id="UP000834106"/>
    </source>
</evidence>
<dbReference type="Proteomes" id="UP000834106">
    <property type="component" value="Chromosome 11"/>
</dbReference>
<evidence type="ECO:0000256" key="1">
    <source>
        <dbReference type="SAM" id="Phobius"/>
    </source>
</evidence>
<name>A0AAD1ZLP5_9LAMI</name>
<organism evidence="2 3">
    <name type="scientific">Fraxinus pennsylvanica</name>
    <dbReference type="NCBI Taxonomy" id="56036"/>
    <lineage>
        <taxon>Eukaryota</taxon>
        <taxon>Viridiplantae</taxon>
        <taxon>Streptophyta</taxon>
        <taxon>Embryophyta</taxon>
        <taxon>Tracheophyta</taxon>
        <taxon>Spermatophyta</taxon>
        <taxon>Magnoliopsida</taxon>
        <taxon>eudicotyledons</taxon>
        <taxon>Gunneridae</taxon>
        <taxon>Pentapetalae</taxon>
        <taxon>asterids</taxon>
        <taxon>lamiids</taxon>
        <taxon>Lamiales</taxon>
        <taxon>Oleaceae</taxon>
        <taxon>Oleeae</taxon>
        <taxon>Fraxinus</taxon>
    </lineage>
</organism>
<proteinExistence type="predicted"/>
<gene>
    <name evidence="2" type="ORF">FPE_LOCUS18838</name>
</gene>
<feature type="transmembrane region" description="Helical" evidence="1">
    <location>
        <begin position="106"/>
        <end position="125"/>
    </location>
</feature>
<keyword evidence="1" id="KW-0472">Membrane</keyword>